<dbReference type="SUPFAM" id="SSF117281">
    <property type="entry name" value="Kelch motif"/>
    <property type="match status" value="1"/>
</dbReference>
<dbReference type="InterPro" id="IPR015915">
    <property type="entry name" value="Kelch-typ_b-propeller"/>
</dbReference>
<dbReference type="AlphaFoldDB" id="A0AB40CL07"/>
<dbReference type="GeneID" id="120277953"/>
<evidence type="ECO:0000259" key="4">
    <source>
        <dbReference type="SMART" id="SM00256"/>
    </source>
</evidence>
<evidence type="ECO:0000256" key="1">
    <source>
        <dbReference type="ARBA" id="ARBA00022441"/>
    </source>
</evidence>
<dbReference type="PANTHER" id="PTHR46344:SF4">
    <property type="entry name" value="OS07G0153400 PROTEIN"/>
    <property type="match status" value="1"/>
</dbReference>
<accession>A0AB40CL07</accession>
<dbReference type="InterPro" id="IPR036047">
    <property type="entry name" value="F-box-like_dom_sf"/>
</dbReference>
<reference evidence="6" key="1">
    <citation type="submission" date="2025-08" db="UniProtKB">
        <authorList>
            <consortium name="RefSeq"/>
        </authorList>
    </citation>
    <scope>IDENTIFICATION</scope>
</reference>
<dbReference type="CDD" id="cd22152">
    <property type="entry name" value="F-box_AtAFR-like"/>
    <property type="match status" value="1"/>
</dbReference>
<dbReference type="InterPro" id="IPR057499">
    <property type="entry name" value="Kelch_FKB95"/>
</dbReference>
<keyword evidence="2" id="KW-0677">Repeat</keyword>
<feature type="domain" description="F-box" evidence="4">
    <location>
        <begin position="88"/>
        <end position="128"/>
    </location>
</feature>
<dbReference type="Gene3D" id="2.120.10.80">
    <property type="entry name" value="Kelch-type beta propeller"/>
    <property type="match status" value="1"/>
</dbReference>
<dbReference type="SMART" id="SM00256">
    <property type="entry name" value="FBOX"/>
    <property type="match status" value="1"/>
</dbReference>
<proteinExistence type="predicted"/>
<keyword evidence="3" id="KW-0732">Signal</keyword>
<dbReference type="PANTHER" id="PTHR46344">
    <property type="entry name" value="OS02G0202900 PROTEIN"/>
    <property type="match status" value="1"/>
</dbReference>
<dbReference type="InterPro" id="IPR001810">
    <property type="entry name" value="F-box_dom"/>
</dbReference>
<keyword evidence="5" id="KW-1185">Reference proteome</keyword>
<organism evidence="5 6">
    <name type="scientific">Dioscorea cayennensis subsp. rotundata</name>
    <name type="common">White Guinea yam</name>
    <name type="synonym">Dioscorea rotundata</name>
    <dbReference type="NCBI Taxonomy" id="55577"/>
    <lineage>
        <taxon>Eukaryota</taxon>
        <taxon>Viridiplantae</taxon>
        <taxon>Streptophyta</taxon>
        <taxon>Embryophyta</taxon>
        <taxon>Tracheophyta</taxon>
        <taxon>Spermatophyta</taxon>
        <taxon>Magnoliopsida</taxon>
        <taxon>Liliopsida</taxon>
        <taxon>Dioscoreales</taxon>
        <taxon>Dioscoreaceae</taxon>
        <taxon>Dioscorea</taxon>
    </lineage>
</organism>
<dbReference type="GO" id="GO:0009507">
    <property type="term" value="C:chloroplast"/>
    <property type="evidence" value="ECO:0007669"/>
    <property type="project" value="EnsemblPlants"/>
</dbReference>
<gene>
    <name evidence="6" type="primary">LOC120277953</name>
</gene>
<feature type="chain" id="PRO_5044195423" evidence="3">
    <location>
        <begin position="18"/>
        <end position="439"/>
    </location>
</feature>
<sequence length="439" mass="49718">MLLFFWWLIGAYKKSFGGEIEKGIMQHVRISSYQSPVHKLGDSQMTLSPKFRLTATPATSSSGLFSSSLPLEIEMEPSLGLQPFIPGLPDDLALNCLLRLPVSTHQKFRVVCRRWHDLLRTKDRFFTERKLVGICSAWMFVFAFNRFTRKIQWHVLDLTHFSWHTIPIMPGCKHAGPNGFGCIAIPQDGILIVCGSMMSDLGCPLHVVLKYEMQKNRWTVMRQMLVPRSFFASGVIDGKVYVAGGYSTDQFELNSAEVLNPADGKWQQITSMGMNMAMYDSAALDERLFVTEGWAWPFLFSPRGQVYDPKTNAWESMTVGMREGWTGLSVVLDGHLFVISEHEDMRVKVYDMKTDSWDIVEGSPLPKRMISKPLSVSSYGSRLFVVGQGLHVAVGHIEKKSCCVLDDRKNWSFSIQWQQIETPSEFSDLTPSSSQILFA</sequence>
<evidence type="ECO:0000256" key="2">
    <source>
        <dbReference type="ARBA" id="ARBA00022737"/>
    </source>
</evidence>
<evidence type="ECO:0000256" key="3">
    <source>
        <dbReference type="SAM" id="SignalP"/>
    </source>
</evidence>
<evidence type="ECO:0000313" key="6">
    <source>
        <dbReference type="RefSeq" id="XP_039140767.1"/>
    </source>
</evidence>
<dbReference type="Proteomes" id="UP001515500">
    <property type="component" value="Chromosome 15"/>
</dbReference>
<evidence type="ECO:0000313" key="5">
    <source>
        <dbReference type="Proteomes" id="UP001515500"/>
    </source>
</evidence>
<dbReference type="Pfam" id="PF25210">
    <property type="entry name" value="Kelch_FKB95"/>
    <property type="match status" value="1"/>
</dbReference>
<dbReference type="Pfam" id="PF00646">
    <property type="entry name" value="F-box"/>
    <property type="match status" value="1"/>
</dbReference>
<protein>
    <submittedName>
        <fullName evidence="6">F-box/kelch-repeat protein At1g30090 isoform X1</fullName>
    </submittedName>
</protein>
<dbReference type="SMART" id="SM00612">
    <property type="entry name" value="Kelch"/>
    <property type="match status" value="2"/>
</dbReference>
<feature type="signal peptide" evidence="3">
    <location>
        <begin position="1"/>
        <end position="17"/>
    </location>
</feature>
<keyword evidence="1" id="KW-0880">Kelch repeat</keyword>
<dbReference type="InterPro" id="IPR006652">
    <property type="entry name" value="Kelch_1"/>
</dbReference>
<name>A0AB40CL07_DIOCR</name>
<dbReference type="SUPFAM" id="SSF81383">
    <property type="entry name" value="F-box domain"/>
    <property type="match status" value="1"/>
</dbReference>
<dbReference type="RefSeq" id="XP_039140767.1">
    <property type="nucleotide sequence ID" value="XM_039284833.1"/>
</dbReference>